<dbReference type="PANTHER" id="PTHR11014:SF63">
    <property type="entry name" value="METALLOPEPTIDASE, PUTATIVE (AFU_ORTHOLOGUE AFUA_6G09600)-RELATED"/>
    <property type="match status" value="1"/>
</dbReference>
<dbReference type="Pfam" id="PF01546">
    <property type="entry name" value="Peptidase_M20"/>
    <property type="match status" value="1"/>
</dbReference>
<dbReference type="GO" id="GO:0050118">
    <property type="term" value="F:N-acetyldiaminopimelate deacetylase activity"/>
    <property type="evidence" value="ECO:0007669"/>
    <property type="project" value="UniProtKB-ARBA"/>
</dbReference>
<accession>A0A1M7TJ83</accession>
<evidence type="ECO:0000313" key="5">
    <source>
        <dbReference type="Proteomes" id="UP000184066"/>
    </source>
</evidence>
<feature type="domain" description="Peptidase M20 dimerisation" evidence="3">
    <location>
        <begin position="193"/>
        <end position="284"/>
    </location>
</feature>
<feature type="binding site" evidence="2">
    <location>
        <position position="111"/>
    </location>
    <ligand>
        <name>Mn(2+)</name>
        <dbReference type="ChEBI" id="CHEBI:29035"/>
        <label>2</label>
    </ligand>
</feature>
<feature type="binding site" evidence="2">
    <location>
        <position position="366"/>
    </location>
    <ligand>
        <name>Mn(2+)</name>
        <dbReference type="ChEBI" id="CHEBI:29035"/>
        <label>2</label>
    </ligand>
</feature>
<gene>
    <name evidence="4" type="ORF">SAMN05216200_10723</name>
</gene>
<comment type="cofactor">
    <cofactor evidence="2">
        <name>Mn(2+)</name>
        <dbReference type="ChEBI" id="CHEBI:29035"/>
    </cofactor>
    <text evidence="2">The Mn(2+) ion enhances activity.</text>
</comment>
<keyword evidence="5" id="KW-1185">Reference proteome</keyword>
<reference evidence="4 5" key="1">
    <citation type="submission" date="2016-12" db="EMBL/GenBank/DDBJ databases">
        <authorList>
            <person name="Song W.-J."/>
            <person name="Kurnit D.M."/>
        </authorList>
    </citation>
    <scope>NUCLEOTIDE SEQUENCE [LARGE SCALE GENOMIC DNA]</scope>
    <source>
        <strain evidence="4 5">CGMCC 1.10808</strain>
    </source>
</reference>
<dbReference type="InterPro" id="IPR036264">
    <property type="entry name" value="Bact_exopeptidase_dim_dom"/>
</dbReference>
<dbReference type="FunFam" id="3.30.70.360:FF:000001">
    <property type="entry name" value="N-acetyldiaminopimelate deacetylase"/>
    <property type="match status" value="1"/>
</dbReference>
<dbReference type="CDD" id="cd05666">
    <property type="entry name" value="M20_Acy1-like"/>
    <property type="match status" value="1"/>
</dbReference>
<dbReference type="RefSeq" id="WP_342707611.1">
    <property type="nucleotide sequence ID" value="NZ_FOHL01000007.1"/>
</dbReference>
<dbReference type="EMBL" id="FRDL01000007">
    <property type="protein sequence ID" value="SHN70785.1"/>
    <property type="molecule type" value="Genomic_DNA"/>
</dbReference>
<keyword evidence="2" id="KW-0464">Manganese</keyword>
<keyword evidence="1 4" id="KW-0378">Hydrolase</keyword>
<dbReference type="Gene3D" id="3.30.70.360">
    <property type="match status" value="1"/>
</dbReference>
<dbReference type="SUPFAM" id="SSF53187">
    <property type="entry name" value="Zn-dependent exopeptidases"/>
    <property type="match status" value="1"/>
</dbReference>
<proteinExistence type="predicted"/>
<dbReference type="Pfam" id="PF07687">
    <property type="entry name" value="M20_dimer"/>
    <property type="match status" value="1"/>
</dbReference>
<name>A0A1M7TJ83_9RHOB</name>
<dbReference type="GO" id="GO:0019877">
    <property type="term" value="P:diaminopimelate biosynthetic process"/>
    <property type="evidence" value="ECO:0007669"/>
    <property type="project" value="UniProtKB-ARBA"/>
</dbReference>
<dbReference type="NCBIfam" id="TIGR01891">
    <property type="entry name" value="amidohydrolases"/>
    <property type="match status" value="1"/>
</dbReference>
<evidence type="ECO:0000259" key="3">
    <source>
        <dbReference type="Pfam" id="PF07687"/>
    </source>
</evidence>
<protein>
    <submittedName>
        <fullName evidence="4">Hippurate hydrolase</fullName>
    </submittedName>
</protein>
<evidence type="ECO:0000313" key="4">
    <source>
        <dbReference type="EMBL" id="SHN70785.1"/>
    </source>
</evidence>
<feature type="binding site" evidence="2">
    <location>
        <position position="170"/>
    </location>
    <ligand>
        <name>Mn(2+)</name>
        <dbReference type="ChEBI" id="CHEBI:29035"/>
        <label>2</label>
    </ligand>
</feature>
<sequence length="399" mass="42749">MTLPIPNAIAAMAPELTEWRRDLHMHPELAYEESRTARVVAERLRAFGFDEVHEGVGRTGVVGILHGADGPAADASRRILLRADMDALPMDEATGLPWASRHAGRMHACGHDGHTAMLLGAARRLAQTRAFSGTIVFCFQPAEEGGAGAEAMIADGLLDRWPVRAAFGLHNDPQTAEGAFATAPGPVLAYADQFRIRIRGKGGHAAHPDMARDPLMAGVQLVSAFQTIISRRRDPMQPAVLSVTRFHAGSATNVIADEAELGGTVRAFDDSVARMIIDQMRAQCRLIGEAMGVEIEAELGLDAYPALVNDPEATAFAADICQELVGAERVNRAARPSLGGEDFAFIARRVPAAFVFIGNGPSAPLHHPAYDFNDQILPLGVAWWSRLAERALPRAEAGG</sequence>
<evidence type="ECO:0000256" key="1">
    <source>
        <dbReference type="ARBA" id="ARBA00022801"/>
    </source>
</evidence>
<dbReference type="STRING" id="1189325.SAMN04488119_10724"/>
<dbReference type="InterPro" id="IPR017439">
    <property type="entry name" value="Amidohydrolase"/>
</dbReference>
<feature type="binding site" evidence="2">
    <location>
        <position position="109"/>
    </location>
    <ligand>
        <name>Mn(2+)</name>
        <dbReference type="ChEBI" id="CHEBI:29035"/>
        <label>2</label>
    </ligand>
</feature>
<keyword evidence="2" id="KW-0479">Metal-binding</keyword>
<dbReference type="AlphaFoldDB" id="A0A1M7TJ83"/>
<dbReference type="Proteomes" id="UP000184066">
    <property type="component" value="Unassembled WGS sequence"/>
</dbReference>
<evidence type="ECO:0000256" key="2">
    <source>
        <dbReference type="PIRSR" id="PIRSR005962-1"/>
    </source>
</evidence>
<dbReference type="SUPFAM" id="SSF55031">
    <property type="entry name" value="Bacterial exopeptidase dimerisation domain"/>
    <property type="match status" value="1"/>
</dbReference>
<dbReference type="GO" id="GO:0046872">
    <property type="term" value="F:metal ion binding"/>
    <property type="evidence" value="ECO:0007669"/>
    <property type="project" value="UniProtKB-KW"/>
</dbReference>
<dbReference type="InterPro" id="IPR002933">
    <property type="entry name" value="Peptidase_M20"/>
</dbReference>
<dbReference type="Gene3D" id="3.40.630.10">
    <property type="entry name" value="Zn peptidases"/>
    <property type="match status" value="1"/>
</dbReference>
<feature type="binding site" evidence="2">
    <location>
        <position position="144"/>
    </location>
    <ligand>
        <name>Mn(2+)</name>
        <dbReference type="ChEBI" id="CHEBI:29035"/>
        <label>2</label>
    </ligand>
</feature>
<dbReference type="InterPro" id="IPR011650">
    <property type="entry name" value="Peptidase_M20_dimer"/>
</dbReference>
<dbReference type="PIRSF" id="PIRSF005962">
    <property type="entry name" value="Pept_M20D_amidohydro"/>
    <property type="match status" value="1"/>
</dbReference>
<dbReference type="PANTHER" id="PTHR11014">
    <property type="entry name" value="PEPTIDASE M20 FAMILY MEMBER"/>
    <property type="match status" value="1"/>
</dbReference>
<organism evidence="4 5">
    <name type="scientific">Oceanicella actignis</name>
    <dbReference type="NCBI Taxonomy" id="1189325"/>
    <lineage>
        <taxon>Bacteria</taxon>
        <taxon>Pseudomonadati</taxon>
        <taxon>Pseudomonadota</taxon>
        <taxon>Alphaproteobacteria</taxon>
        <taxon>Rhodobacterales</taxon>
        <taxon>Paracoccaceae</taxon>
        <taxon>Oceanicella</taxon>
    </lineage>
</organism>